<proteinExistence type="predicted"/>
<organism evidence="1 2">
    <name type="scientific">Azospira restricta</name>
    <dbReference type="NCBI Taxonomy" id="404405"/>
    <lineage>
        <taxon>Bacteria</taxon>
        <taxon>Pseudomonadati</taxon>
        <taxon>Pseudomonadota</taxon>
        <taxon>Betaproteobacteria</taxon>
        <taxon>Rhodocyclales</taxon>
        <taxon>Rhodocyclaceae</taxon>
        <taxon>Azospira</taxon>
    </lineage>
</organism>
<dbReference type="RefSeq" id="WP_203388858.1">
    <property type="nucleotide sequence ID" value="NZ_CP064781.1"/>
</dbReference>
<evidence type="ECO:0000313" key="2">
    <source>
        <dbReference type="Proteomes" id="UP000663444"/>
    </source>
</evidence>
<dbReference type="KEGG" id="ares:IWH25_08415"/>
<dbReference type="Proteomes" id="UP000663444">
    <property type="component" value="Chromosome"/>
</dbReference>
<reference evidence="1" key="1">
    <citation type="submission" date="2020-11" db="EMBL/GenBank/DDBJ databases">
        <title>Azospira restricta DSM 18626 genome sequence.</title>
        <authorList>
            <person name="Moe W.M."/>
        </authorList>
    </citation>
    <scope>NUCLEOTIDE SEQUENCE</scope>
    <source>
        <strain evidence="1">DSM 18626</strain>
    </source>
</reference>
<keyword evidence="2" id="KW-1185">Reference proteome</keyword>
<evidence type="ECO:0000313" key="1">
    <source>
        <dbReference type="EMBL" id="QRJ65331.1"/>
    </source>
</evidence>
<sequence>MSHHTRMQIDATRALIKFITEHRGDVDADLSKCLDALEKGAIERAVEYAKMVKPHGMGGLTDWFPPVVYQNESKEYVATVLHALVNHWCHMISLSFPKETKT</sequence>
<accession>A0A974Y5H4</accession>
<name>A0A974Y5H4_9RHOO</name>
<protein>
    <submittedName>
        <fullName evidence="1">Uncharacterized protein</fullName>
    </submittedName>
</protein>
<dbReference type="AlphaFoldDB" id="A0A974Y5H4"/>
<gene>
    <name evidence="1" type="ORF">IWH25_08415</name>
</gene>
<dbReference type="EMBL" id="CP064781">
    <property type="protein sequence ID" value="QRJ65331.1"/>
    <property type="molecule type" value="Genomic_DNA"/>
</dbReference>